<dbReference type="RefSeq" id="WP_166667905.1">
    <property type="nucleotide sequence ID" value="NZ_SOEG01000007.1"/>
</dbReference>
<dbReference type="Gene3D" id="3.30.70.20">
    <property type="match status" value="1"/>
</dbReference>
<dbReference type="PANTHER" id="PTHR43687:SF1">
    <property type="entry name" value="FERREDOXIN III"/>
    <property type="match status" value="1"/>
</dbReference>
<keyword evidence="7" id="KW-1185">Reference proteome</keyword>
<dbReference type="EMBL" id="SOEG01000007">
    <property type="protein sequence ID" value="TDX52320.1"/>
    <property type="molecule type" value="Genomic_DNA"/>
</dbReference>
<organism evidence="6 7">
    <name type="scientific">Orenia marismortui</name>
    <dbReference type="NCBI Taxonomy" id="46469"/>
    <lineage>
        <taxon>Bacteria</taxon>
        <taxon>Bacillati</taxon>
        <taxon>Bacillota</taxon>
        <taxon>Clostridia</taxon>
        <taxon>Halanaerobiales</taxon>
        <taxon>Halobacteroidaceae</taxon>
        <taxon>Orenia</taxon>
    </lineage>
</organism>
<evidence type="ECO:0000313" key="7">
    <source>
        <dbReference type="Proteomes" id="UP000295832"/>
    </source>
</evidence>
<evidence type="ECO:0000313" key="6">
    <source>
        <dbReference type="EMBL" id="TDX52320.1"/>
    </source>
</evidence>
<dbReference type="SUPFAM" id="SSF54862">
    <property type="entry name" value="4Fe-4S ferredoxins"/>
    <property type="match status" value="1"/>
</dbReference>
<keyword evidence="2" id="KW-0479">Metal-binding</keyword>
<dbReference type="PROSITE" id="PS00198">
    <property type="entry name" value="4FE4S_FER_1"/>
    <property type="match status" value="1"/>
</dbReference>
<evidence type="ECO:0000256" key="4">
    <source>
        <dbReference type="ARBA" id="ARBA00023014"/>
    </source>
</evidence>
<dbReference type="GO" id="GO:0051539">
    <property type="term" value="F:4 iron, 4 sulfur cluster binding"/>
    <property type="evidence" value="ECO:0007669"/>
    <property type="project" value="UniProtKB-KW"/>
</dbReference>
<dbReference type="Proteomes" id="UP000295832">
    <property type="component" value="Unassembled WGS sequence"/>
</dbReference>
<evidence type="ECO:0000256" key="1">
    <source>
        <dbReference type="ARBA" id="ARBA00022485"/>
    </source>
</evidence>
<gene>
    <name evidence="6" type="ORF">C7959_10727</name>
</gene>
<comment type="caution">
    <text evidence="6">The sequence shown here is derived from an EMBL/GenBank/DDBJ whole genome shotgun (WGS) entry which is preliminary data.</text>
</comment>
<dbReference type="PROSITE" id="PS51379">
    <property type="entry name" value="4FE4S_FER_2"/>
    <property type="match status" value="2"/>
</dbReference>
<protein>
    <submittedName>
        <fullName evidence="6">4Fe-4S dicluster protein</fullName>
    </submittedName>
</protein>
<evidence type="ECO:0000256" key="2">
    <source>
        <dbReference type="ARBA" id="ARBA00022723"/>
    </source>
</evidence>
<dbReference type="GO" id="GO:0046872">
    <property type="term" value="F:metal ion binding"/>
    <property type="evidence" value="ECO:0007669"/>
    <property type="project" value="UniProtKB-KW"/>
</dbReference>
<keyword evidence="1" id="KW-0004">4Fe-4S</keyword>
<accession>A0A4R8GZP0</accession>
<feature type="domain" description="4Fe-4S ferredoxin-type" evidence="5">
    <location>
        <begin position="19"/>
        <end position="48"/>
    </location>
</feature>
<dbReference type="AlphaFoldDB" id="A0A4R8GZP0"/>
<evidence type="ECO:0000256" key="3">
    <source>
        <dbReference type="ARBA" id="ARBA00023004"/>
    </source>
</evidence>
<sequence length="84" mass="9459">MDEYSIAIRRNGEEYLLKYIDQIDYEKCIGCSNCVKACGADVLRMVNTSQGYKVKIIAAERCLGEGHCLKKCPTDALKLKPQQI</sequence>
<proteinExistence type="predicted"/>
<keyword evidence="3" id="KW-0408">Iron</keyword>
<dbReference type="InterPro" id="IPR050572">
    <property type="entry name" value="Fe-S_Ferredoxin"/>
</dbReference>
<dbReference type="InterPro" id="IPR017896">
    <property type="entry name" value="4Fe4S_Fe-S-bd"/>
</dbReference>
<dbReference type="STRING" id="926561.GCA_000379025_01345"/>
<name>A0A4R8GZP0_9FIRM</name>
<dbReference type="InterPro" id="IPR017900">
    <property type="entry name" value="4Fe4S_Fe_S_CS"/>
</dbReference>
<reference evidence="6 7" key="1">
    <citation type="submission" date="2019-03" db="EMBL/GenBank/DDBJ databases">
        <title>Subsurface microbial communities from deep shales in Ohio and West Virginia, USA.</title>
        <authorList>
            <person name="Wrighton K."/>
        </authorList>
    </citation>
    <scope>NUCLEOTIDE SEQUENCE [LARGE SCALE GENOMIC DNA]</scope>
    <source>
        <strain evidence="6 7">MSL 6dP</strain>
    </source>
</reference>
<feature type="domain" description="4Fe-4S ferredoxin-type" evidence="5">
    <location>
        <begin position="52"/>
        <end position="82"/>
    </location>
</feature>
<evidence type="ECO:0000259" key="5">
    <source>
        <dbReference type="PROSITE" id="PS51379"/>
    </source>
</evidence>
<dbReference type="Pfam" id="PF12838">
    <property type="entry name" value="Fer4_7"/>
    <property type="match status" value="1"/>
</dbReference>
<keyword evidence="4" id="KW-0411">Iron-sulfur</keyword>
<dbReference type="PANTHER" id="PTHR43687">
    <property type="entry name" value="ADENYLYLSULFATE REDUCTASE, BETA SUBUNIT"/>
    <property type="match status" value="1"/>
</dbReference>